<evidence type="ECO:0000313" key="2">
    <source>
        <dbReference type="EMBL" id="RLL17804.1"/>
    </source>
</evidence>
<sequence length="216" mass="24562">MPSKVKNNLAQLAKIERYIARFQLLSNIHGRTLTEHNDQLDFTWKQAFEAGSAEAKVSRQAAENAAVDAEYSTKIQQLRLQLSTRESELDHAILETAEAKQKLLDQAKRHQQRVDELKAEIEQKPELIEATLGVTTYSGPIVENWRDSWKWISNWCFGLIVFFATTPIPPEVLAVLPENIRYYVIAFTAFCGFVGRYLNQTKPLPLPPIHIGDADV</sequence>
<keyword evidence="3" id="KW-1185">Reference proteome</keyword>
<keyword evidence="1" id="KW-0175">Coiled coil</keyword>
<dbReference type="Proteomes" id="UP000280271">
    <property type="component" value="Unassembled WGS sequence"/>
</dbReference>
<organism evidence="2 3">
    <name type="scientific">Acinetobacter chengduensis</name>
    <dbReference type="NCBI Taxonomy" id="2420890"/>
    <lineage>
        <taxon>Bacteria</taxon>
        <taxon>Pseudomonadati</taxon>
        <taxon>Pseudomonadota</taxon>
        <taxon>Gammaproteobacteria</taxon>
        <taxon>Moraxellales</taxon>
        <taxon>Moraxellaceae</taxon>
        <taxon>Acinetobacter</taxon>
    </lineage>
</organism>
<evidence type="ECO:0000256" key="1">
    <source>
        <dbReference type="SAM" id="Coils"/>
    </source>
</evidence>
<feature type="coiled-coil region" evidence="1">
    <location>
        <begin position="93"/>
        <end position="127"/>
    </location>
</feature>
<comment type="caution">
    <text evidence="2">The sequence shown here is derived from an EMBL/GenBank/DDBJ whole genome shotgun (WGS) entry which is preliminary data.</text>
</comment>
<dbReference type="RefSeq" id="WP_120375064.1">
    <property type="nucleotide sequence ID" value="NZ_RCHC01000028.1"/>
</dbReference>
<dbReference type="EMBL" id="RCHC01000028">
    <property type="protein sequence ID" value="RLL17804.1"/>
    <property type="molecule type" value="Genomic_DNA"/>
</dbReference>
<reference evidence="2 3" key="1">
    <citation type="submission" date="2018-09" db="EMBL/GenBank/DDBJ databases">
        <title>The draft genome of Acinetobacter sp. strains.</title>
        <authorList>
            <person name="Qin J."/>
            <person name="Feng Y."/>
            <person name="Zong Z."/>
        </authorList>
    </citation>
    <scope>NUCLEOTIDE SEQUENCE [LARGE SCALE GENOMIC DNA]</scope>
    <source>
        <strain evidence="2 3">WCHAc060005</strain>
    </source>
</reference>
<gene>
    <name evidence="2" type="ORF">D9K81_16655</name>
</gene>
<dbReference type="Pfam" id="PF25612">
    <property type="entry name" value="DUF7940"/>
    <property type="match status" value="1"/>
</dbReference>
<accession>A0ABX9TRT5</accession>
<protein>
    <submittedName>
        <fullName evidence="2">Uncharacterized protein</fullName>
    </submittedName>
</protein>
<proteinExistence type="predicted"/>
<evidence type="ECO:0000313" key="3">
    <source>
        <dbReference type="Proteomes" id="UP000280271"/>
    </source>
</evidence>
<dbReference type="InterPro" id="IPR057700">
    <property type="entry name" value="DUF7940"/>
</dbReference>
<name>A0ABX9TRT5_9GAMM</name>